<dbReference type="RefSeq" id="WP_125224238.1">
    <property type="nucleotide sequence ID" value="NZ_QUSX01000006.1"/>
</dbReference>
<organism evidence="1 2">
    <name type="scientific">Maribacter algicola</name>
    <dbReference type="NCBI Taxonomy" id="2498892"/>
    <lineage>
        <taxon>Bacteria</taxon>
        <taxon>Pseudomonadati</taxon>
        <taxon>Bacteroidota</taxon>
        <taxon>Flavobacteriia</taxon>
        <taxon>Flavobacteriales</taxon>
        <taxon>Flavobacteriaceae</taxon>
        <taxon>Maribacter</taxon>
    </lineage>
</organism>
<evidence type="ECO:0000313" key="2">
    <source>
        <dbReference type="Proteomes" id="UP000286990"/>
    </source>
</evidence>
<protein>
    <submittedName>
        <fullName evidence="1">Uncharacterized protein</fullName>
    </submittedName>
</protein>
<accession>A0A426REP1</accession>
<dbReference type="Proteomes" id="UP000286990">
    <property type="component" value="Unassembled WGS sequence"/>
</dbReference>
<gene>
    <name evidence="1" type="ORF">DZC72_17805</name>
</gene>
<evidence type="ECO:0000313" key="1">
    <source>
        <dbReference type="EMBL" id="RRQ47448.1"/>
    </source>
</evidence>
<comment type="caution">
    <text evidence="1">The sequence shown here is derived from an EMBL/GenBank/DDBJ whole genome shotgun (WGS) entry which is preliminary data.</text>
</comment>
<keyword evidence="2" id="KW-1185">Reference proteome</keyword>
<dbReference type="AlphaFoldDB" id="A0A426REP1"/>
<name>A0A426REP1_9FLAO</name>
<reference evidence="2" key="1">
    <citation type="submission" date="2018-12" db="EMBL/GenBank/DDBJ databases">
        <title>Maribacter lutimaris sp. nov., isolated from marine sediment.</title>
        <authorList>
            <person name="Kim K.K."/>
        </authorList>
    </citation>
    <scope>NUCLEOTIDE SEQUENCE [LARGE SCALE GENOMIC DNA]</scope>
    <source>
        <strain evidence="2">PoM-212</strain>
    </source>
</reference>
<proteinExistence type="predicted"/>
<sequence length="89" mass="10170">MRIHLFLKVSLVFLAMDACESCEPEDLLDIECQSQKAEDISAAEDAADFFRQGAINDENLSEEEFEETIADINSTLEDTKRRIRDRPCN</sequence>
<dbReference type="EMBL" id="QUSX01000006">
    <property type="protein sequence ID" value="RRQ47448.1"/>
    <property type="molecule type" value="Genomic_DNA"/>
</dbReference>